<proteinExistence type="predicted"/>
<feature type="compositionally biased region" description="Basic and acidic residues" evidence="2">
    <location>
        <begin position="224"/>
        <end position="248"/>
    </location>
</feature>
<dbReference type="EMBL" id="LFZN01000138">
    <property type="protein sequence ID" value="KXS97595.1"/>
    <property type="molecule type" value="Genomic_DNA"/>
</dbReference>
<evidence type="ECO:0000256" key="2">
    <source>
        <dbReference type="SAM" id="MobiDB-lite"/>
    </source>
</evidence>
<dbReference type="OrthoDB" id="10645057at2759"/>
<sequence>MARLNLRKSTISTVTDADSDTGSESDNVPSLDEYREWWARQHEGTGSFDCSKQLPDRFKEPLRNSITSLISPDNDKGKRCLSHLKRLEESPFWKLSLLDAYGFLGPRVLTVRGFLPELRQLETHAEDAPTIFRALQTVAAERREGILRSWAGATVAQKHEWTSYDVKAALEDLRLQEVEDEQGASRSADEAEAEGGRGHEQGASGSVGGAEAEARRRDGRQRHGRGDKGKKDAHKANKVHEDTHGANDRHRHRSMGTGMGSDDDEIEFGRRANRAQSFLSDRSSGCEDEAESGVAWRPSEAGESFLPNLDLDLDLPEPLNHNEDDAAGAAAAATAFSFSSVPSSPFRYRHRETTANNNDDDPEMAAKRTIDASAPPLPPAKKRRKSSTRQSLVIPLPAQATDADTSSNGGHNSATMDLWTELLNLAQTAVGTATATSTYSQHFDYLSNTPQANGHGYTAIIRPDENHAGTPSQWQLLHLDFTTNRASTYLPTNSRTAETNRAEHLLKSLDYRIAGHTFASDISRISIQPLDPVPDDNARHAHSLVAAVAAMLCIDPKLSSTPSQLTPRLWEFVLYSLEQYSRAPPEDPPFDLDEMFNLNSATECERRGREQAAASFTPSDDALPALQDLQQALFVVQEVASDFDNAQDQVMLLTDEAQAARQLLKQASTAASSTTTSATRLAALVQSLEAMEKGYEVLEAAQWPPGTSREQYSKSVEDRRREIREVRDANKNSNNSLSIAAKRLDRTMCTIIADFGATKIEYAHAKKKLVEQVHFTIAACQI</sequence>
<reference evidence="3 4" key="1">
    <citation type="submission" date="2015-07" db="EMBL/GenBank/DDBJ databases">
        <title>Comparative genomics of the Sigatoka disease complex on banana suggests a link between parallel evolutionary changes in Pseudocercospora fijiensis and Pseudocercospora eumusae and increased virulence on the banana host.</title>
        <authorList>
            <person name="Chang T.-C."/>
            <person name="Salvucci A."/>
            <person name="Crous P.W."/>
            <person name="Stergiopoulos I."/>
        </authorList>
    </citation>
    <scope>NUCLEOTIDE SEQUENCE [LARGE SCALE GENOMIC DNA]</scope>
    <source>
        <strain evidence="3 4">CBS 114824</strain>
    </source>
</reference>
<dbReference type="AlphaFoldDB" id="A0A139H538"/>
<evidence type="ECO:0000313" key="4">
    <source>
        <dbReference type="Proteomes" id="UP000070133"/>
    </source>
</evidence>
<feature type="compositionally biased region" description="Polar residues" evidence="2">
    <location>
        <begin position="7"/>
        <end position="16"/>
    </location>
</feature>
<comment type="caution">
    <text evidence="3">The sequence shown here is derived from an EMBL/GenBank/DDBJ whole genome shotgun (WGS) entry which is preliminary data.</text>
</comment>
<organism evidence="3 4">
    <name type="scientific">Pseudocercospora eumusae</name>
    <dbReference type="NCBI Taxonomy" id="321146"/>
    <lineage>
        <taxon>Eukaryota</taxon>
        <taxon>Fungi</taxon>
        <taxon>Dikarya</taxon>
        <taxon>Ascomycota</taxon>
        <taxon>Pezizomycotina</taxon>
        <taxon>Dothideomycetes</taxon>
        <taxon>Dothideomycetidae</taxon>
        <taxon>Mycosphaerellales</taxon>
        <taxon>Mycosphaerellaceae</taxon>
        <taxon>Pseudocercospora</taxon>
    </lineage>
</organism>
<feature type="region of interest" description="Disordered" evidence="2">
    <location>
        <begin position="1"/>
        <end position="29"/>
    </location>
</feature>
<evidence type="ECO:0000313" key="3">
    <source>
        <dbReference type="EMBL" id="KXS97595.1"/>
    </source>
</evidence>
<feature type="compositionally biased region" description="Polar residues" evidence="2">
    <location>
        <begin position="402"/>
        <end position="412"/>
    </location>
</feature>
<accession>A0A139H538</accession>
<dbReference type="Proteomes" id="UP000070133">
    <property type="component" value="Unassembled WGS sequence"/>
</dbReference>
<name>A0A139H538_9PEZI</name>
<feature type="region of interest" description="Disordered" evidence="2">
    <location>
        <begin position="177"/>
        <end position="264"/>
    </location>
</feature>
<feature type="coiled-coil region" evidence="1">
    <location>
        <begin position="643"/>
        <end position="701"/>
    </location>
</feature>
<feature type="region of interest" description="Disordered" evidence="2">
    <location>
        <begin position="369"/>
        <end position="412"/>
    </location>
</feature>
<feature type="region of interest" description="Disordered" evidence="2">
    <location>
        <begin position="278"/>
        <end position="297"/>
    </location>
</feature>
<evidence type="ECO:0000256" key="1">
    <source>
        <dbReference type="SAM" id="Coils"/>
    </source>
</evidence>
<keyword evidence="4" id="KW-1185">Reference proteome</keyword>
<keyword evidence="1" id="KW-0175">Coiled coil</keyword>
<protein>
    <submittedName>
        <fullName evidence="3">Uncharacterized protein</fullName>
    </submittedName>
</protein>
<gene>
    <name evidence="3" type="ORF">AC578_5737</name>
</gene>